<dbReference type="InterPro" id="IPR023352">
    <property type="entry name" value="MAPEG-like_dom_sf"/>
</dbReference>
<evidence type="ECO:0008006" key="8">
    <source>
        <dbReference type="Google" id="ProtNLM"/>
    </source>
</evidence>
<feature type="transmembrane region" description="Helical" evidence="5">
    <location>
        <begin position="79"/>
        <end position="99"/>
    </location>
</feature>
<organism evidence="6 7">
    <name type="scientific">Lichenicoccus roseus</name>
    <dbReference type="NCBI Taxonomy" id="2683649"/>
    <lineage>
        <taxon>Bacteria</taxon>
        <taxon>Pseudomonadati</taxon>
        <taxon>Pseudomonadota</taxon>
        <taxon>Alphaproteobacteria</taxon>
        <taxon>Acetobacterales</taxon>
        <taxon>Acetobacteraceae</taxon>
        <taxon>Lichenicoccus</taxon>
    </lineage>
</organism>
<feature type="transmembrane region" description="Helical" evidence="5">
    <location>
        <begin position="105"/>
        <end position="123"/>
    </location>
</feature>
<keyword evidence="3 5" id="KW-1133">Transmembrane helix</keyword>
<dbReference type="Gene3D" id="1.20.120.550">
    <property type="entry name" value="Membrane associated eicosanoid/glutathione metabolism-like domain"/>
    <property type="match status" value="1"/>
</dbReference>
<evidence type="ECO:0000256" key="5">
    <source>
        <dbReference type="SAM" id="Phobius"/>
    </source>
</evidence>
<proteinExistence type="predicted"/>
<keyword evidence="2 5" id="KW-0812">Transmembrane</keyword>
<dbReference type="PANTHER" id="PTHR35371">
    <property type="entry name" value="INNER MEMBRANE PROTEIN"/>
    <property type="match status" value="1"/>
</dbReference>
<reference evidence="6 7" key="1">
    <citation type="submission" date="2019-05" db="EMBL/GenBank/DDBJ databases">
        <authorList>
            <person name="Pankratov T."/>
            <person name="Grouzdev D."/>
        </authorList>
    </citation>
    <scope>NUCLEOTIDE SEQUENCE [LARGE SCALE GENOMIC DNA]</scope>
    <source>
        <strain evidence="6 7">KEBCLARHB70R</strain>
    </source>
</reference>
<keyword evidence="4 5" id="KW-0472">Membrane</keyword>
<dbReference type="InterPro" id="IPR001129">
    <property type="entry name" value="Membr-assoc_MAPEG"/>
</dbReference>
<evidence type="ECO:0000256" key="3">
    <source>
        <dbReference type="ARBA" id="ARBA00022989"/>
    </source>
</evidence>
<dbReference type="Pfam" id="PF01124">
    <property type="entry name" value="MAPEG"/>
    <property type="match status" value="1"/>
</dbReference>
<keyword evidence="7" id="KW-1185">Reference proteome</keyword>
<dbReference type="EMBL" id="VCDI01000001">
    <property type="protein sequence ID" value="TLU74269.1"/>
    <property type="molecule type" value="Genomic_DNA"/>
</dbReference>
<dbReference type="OrthoDB" id="7743618at2"/>
<evidence type="ECO:0000256" key="4">
    <source>
        <dbReference type="ARBA" id="ARBA00023136"/>
    </source>
</evidence>
<dbReference type="AlphaFoldDB" id="A0A5R9JB95"/>
<sequence>MTSVSPVEGLTELRLLGVAVVIGLLQLAWAASHQNEPQVLYGAPARLRRAMANFLETFPLFAAALLAAVALGRTGETTLAGAWLYVVSRALYVPLYALNLTILRSLAWFAALIGIVLELLALLR</sequence>
<evidence type="ECO:0000256" key="2">
    <source>
        <dbReference type="ARBA" id="ARBA00022692"/>
    </source>
</evidence>
<protein>
    <recommendedName>
        <fullName evidence="8">MAPEG family protein</fullName>
    </recommendedName>
</protein>
<accession>A0A5R9JB95</accession>
<dbReference type="RefSeq" id="WP_138324521.1">
    <property type="nucleotide sequence ID" value="NZ_VCDI01000001.1"/>
</dbReference>
<name>A0A5R9JB95_9PROT</name>
<gene>
    <name evidence="6" type="ORF">FE263_03490</name>
</gene>
<dbReference type="SUPFAM" id="SSF161084">
    <property type="entry name" value="MAPEG domain-like"/>
    <property type="match status" value="1"/>
</dbReference>
<evidence type="ECO:0000313" key="6">
    <source>
        <dbReference type="EMBL" id="TLU74269.1"/>
    </source>
</evidence>
<dbReference type="PANTHER" id="PTHR35371:SF1">
    <property type="entry name" value="BLR7753 PROTEIN"/>
    <property type="match status" value="1"/>
</dbReference>
<evidence type="ECO:0000256" key="1">
    <source>
        <dbReference type="ARBA" id="ARBA00004370"/>
    </source>
</evidence>
<comment type="caution">
    <text evidence="6">The sequence shown here is derived from an EMBL/GenBank/DDBJ whole genome shotgun (WGS) entry which is preliminary data.</text>
</comment>
<comment type="subcellular location">
    <subcellularLocation>
        <location evidence="1">Membrane</location>
    </subcellularLocation>
</comment>
<feature type="transmembrane region" description="Helical" evidence="5">
    <location>
        <begin position="54"/>
        <end position="72"/>
    </location>
</feature>
<dbReference type="GO" id="GO:0016020">
    <property type="term" value="C:membrane"/>
    <property type="evidence" value="ECO:0007669"/>
    <property type="project" value="UniProtKB-SubCell"/>
</dbReference>
<dbReference type="Proteomes" id="UP000305654">
    <property type="component" value="Unassembled WGS sequence"/>
</dbReference>
<evidence type="ECO:0000313" key="7">
    <source>
        <dbReference type="Proteomes" id="UP000305654"/>
    </source>
</evidence>